<organism evidence="6 7">
    <name type="scientific">Marivirga arenosa</name>
    <dbReference type="NCBI Taxonomy" id="3059076"/>
    <lineage>
        <taxon>Bacteria</taxon>
        <taxon>Pseudomonadati</taxon>
        <taxon>Bacteroidota</taxon>
        <taxon>Cytophagia</taxon>
        <taxon>Cytophagales</taxon>
        <taxon>Marivirgaceae</taxon>
        <taxon>Marivirga</taxon>
    </lineage>
</organism>
<dbReference type="GO" id="GO:0008113">
    <property type="term" value="F:peptide-methionine (S)-S-oxide reductase activity"/>
    <property type="evidence" value="ECO:0007669"/>
    <property type="project" value="UniProtKB-EC"/>
</dbReference>
<evidence type="ECO:0000313" key="6">
    <source>
        <dbReference type="EMBL" id="WMN06772.1"/>
    </source>
</evidence>
<evidence type="ECO:0000259" key="5">
    <source>
        <dbReference type="Pfam" id="PF01625"/>
    </source>
</evidence>
<dbReference type="Gene3D" id="3.30.1060.10">
    <property type="entry name" value="Peptide methionine sulphoxide reductase MsrA"/>
    <property type="match status" value="1"/>
</dbReference>
<dbReference type="PANTHER" id="PTHR43774:SF1">
    <property type="entry name" value="PEPTIDE METHIONINE SULFOXIDE REDUCTASE MSRA 2"/>
    <property type="match status" value="1"/>
</dbReference>
<comment type="catalytic activity">
    <reaction evidence="4">
        <text>[thioredoxin]-disulfide + L-methionine + H2O = L-methionine (S)-S-oxide + [thioredoxin]-dithiol</text>
        <dbReference type="Rhea" id="RHEA:19993"/>
        <dbReference type="Rhea" id="RHEA-COMP:10698"/>
        <dbReference type="Rhea" id="RHEA-COMP:10700"/>
        <dbReference type="ChEBI" id="CHEBI:15377"/>
        <dbReference type="ChEBI" id="CHEBI:29950"/>
        <dbReference type="ChEBI" id="CHEBI:50058"/>
        <dbReference type="ChEBI" id="CHEBI:57844"/>
        <dbReference type="ChEBI" id="CHEBI:58772"/>
        <dbReference type="EC" id="1.8.4.11"/>
    </reaction>
</comment>
<dbReference type="AlphaFoldDB" id="A0AA51R6L6"/>
<dbReference type="EMBL" id="CP129970">
    <property type="protein sequence ID" value="WMN06772.1"/>
    <property type="molecule type" value="Genomic_DNA"/>
</dbReference>
<dbReference type="InterPro" id="IPR036509">
    <property type="entry name" value="Met_Sox_Rdtase_MsrA_sf"/>
</dbReference>
<keyword evidence="2 6" id="KW-0560">Oxidoreductase</keyword>
<evidence type="ECO:0000256" key="3">
    <source>
        <dbReference type="ARBA" id="ARBA00047806"/>
    </source>
</evidence>
<keyword evidence="7" id="KW-1185">Reference proteome</keyword>
<dbReference type="Pfam" id="PF01625">
    <property type="entry name" value="PMSR"/>
    <property type="match status" value="1"/>
</dbReference>
<dbReference type="Proteomes" id="UP001244443">
    <property type="component" value="Chromosome"/>
</dbReference>
<sequence>MDNTIDKIGFGGGCHWCTEAVFQSVKGVEKVEQGWIKSKYPNHSFSEAVIVHYNKSIISLKELIYIHLNTHSATSQHSMRSKYRSAIYYFHETDKRTADQCLNELKNEFNQELITKTLEFIEFKLNKDDYLNYFQNNPDKPFCKTYIHPKLNWLKQNSSISES</sequence>
<dbReference type="InterPro" id="IPR002569">
    <property type="entry name" value="Met_Sox_Rdtase_MsrA_dom"/>
</dbReference>
<evidence type="ECO:0000256" key="4">
    <source>
        <dbReference type="ARBA" id="ARBA00048782"/>
    </source>
</evidence>
<protein>
    <recommendedName>
        <fullName evidence="1">peptide-methionine (S)-S-oxide reductase</fullName>
        <ecNumber evidence="1">1.8.4.11</ecNumber>
    </recommendedName>
</protein>
<evidence type="ECO:0000256" key="1">
    <source>
        <dbReference type="ARBA" id="ARBA00012502"/>
    </source>
</evidence>
<proteinExistence type="predicted"/>
<dbReference type="PANTHER" id="PTHR43774">
    <property type="entry name" value="PEPTIDE METHIONINE SULFOXIDE REDUCTASE"/>
    <property type="match status" value="1"/>
</dbReference>
<gene>
    <name evidence="6" type="ORF">QYS48_33670</name>
</gene>
<comment type="catalytic activity">
    <reaction evidence="3">
        <text>L-methionyl-[protein] + [thioredoxin]-disulfide + H2O = L-methionyl-(S)-S-oxide-[protein] + [thioredoxin]-dithiol</text>
        <dbReference type="Rhea" id="RHEA:14217"/>
        <dbReference type="Rhea" id="RHEA-COMP:10698"/>
        <dbReference type="Rhea" id="RHEA-COMP:10700"/>
        <dbReference type="Rhea" id="RHEA-COMP:12313"/>
        <dbReference type="Rhea" id="RHEA-COMP:12315"/>
        <dbReference type="ChEBI" id="CHEBI:15377"/>
        <dbReference type="ChEBI" id="CHEBI:16044"/>
        <dbReference type="ChEBI" id="CHEBI:29950"/>
        <dbReference type="ChEBI" id="CHEBI:44120"/>
        <dbReference type="ChEBI" id="CHEBI:50058"/>
        <dbReference type="EC" id="1.8.4.11"/>
    </reaction>
</comment>
<reference evidence="6" key="1">
    <citation type="submission" date="2023-08" db="EMBL/GenBank/DDBJ databases">
        <title>Comparative genomics and taxonomic characterization of three novel marine species of genus Marivirga.</title>
        <authorList>
            <person name="Muhammad N."/>
            <person name="Kim S.-G."/>
        </authorList>
    </citation>
    <scope>NUCLEOTIDE SEQUENCE [LARGE SCALE GENOMIC DNA]</scope>
    <source>
        <strain evidence="6">ABR2-2</strain>
    </source>
</reference>
<name>A0AA51R6L6_9BACT</name>
<evidence type="ECO:0000313" key="7">
    <source>
        <dbReference type="Proteomes" id="UP001244443"/>
    </source>
</evidence>
<dbReference type="EC" id="1.8.4.11" evidence="1"/>
<accession>A0AA51R6L6</accession>
<dbReference type="SUPFAM" id="SSF55068">
    <property type="entry name" value="Peptide methionine sulfoxide reductase"/>
    <property type="match status" value="1"/>
</dbReference>
<evidence type="ECO:0000256" key="2">
    <source>
        <dbReference type="ARBA" id="ARBA00023002"/>
    </source>
</evidence>
<dbReference type="RefSeq" id="WP_308356721.1">
    <property type="nucleotide sequence ID" value="NZ_CP129970.2"/>
</dbReference>
<feature type="domain" description="Peptide methionine sulphoxide reductase MsrA" evidence="5">
    <location>
        <begin position="8"/>
        <end position="143"/>
    </location>
</feature>